<accession>A0ABQ2RSP8</accession>
<protein>
    <recommendedName>
        <fullName evidence="4">Methyltransferase domain-containing protein</fullName>
    </recommendedName>
</protein>
<dbReference type="InterPro" id="IPR041698">
    <property type="entry name" value="Methyltransf_25"/>
</dbReference>
<reference evidence="6" key="1">
    <citation type="journal article" date="2019" name="Int. J. Syst. Evol. Microbiol.">
        <title>The Global Catalogue of Microorganisms (GCM) 10K type strain sequencing project: providing services to taxonomists for standard genome sequencing and annotation.</title>
        <authorList>
            <consortium name="The Broad Institute Genomics Platform"/>
            <consortium name="The Broad Institute Genome Sequencing Center for Infectious Disease"/>
            <person name="Wu L."/>
            <person name="Ma J."/>
        </authorList>
    </citation>
    <scope>NUCLEOTIDE SEQUENCE [LARGE SCALE GENOMIC DNA]</scope>
    <source>
        <strain evidence="6">JCM 31404</strain>
    </source>
</reference>
<dbReference type="EMBL" id="BMQM01000012">
    <property type="protein sequence ID" value="GGR58588.1"/>
    <property type="molecule type" value="Genomic_DNA"/>
</dbReference>
<keyword evidence="2" id="KW-0808">Transferase</keyword>
<evidence type="ECO:0000256" key="3">
    <source>
        <dbReference type="ARBA" id="ARBA00022691"/>
    </source>
</evidence>
<comment type="caution">
    <text evidence="5">The sequence shown here is derived from an EMBL/GenBank/DDBJ whole genome shotgun (WGS) entry which is preliminary data.</text>
</comment>
<feature type="domain" description="Methyltransferase" evidence="4">
    <location>
        <begin position="49"/>
        <end position="140"/>
    </location>
</feature>
<organism evidence="5 6">
    <name type="scientific">Deinococcus seoulensis</name>
    <dbReference type="NCBI Taxonomy" id="1837379"/>
    <lineage>
        <taxon>Bacteria</taxon>
        <taxon>Thermotogati</taxon>
        <taxon>Deinococcota</taxon>
        <taxon>Deinococci</taxon>
        <taxon>Deinococcales</taxon>
        <taxon>Deinococcaceae</taxon>
        <taxon>Deinococcus</taxon>
    </lineage>
</organism>
<evidence type="ECO:0000256" key="2">
    <source>
        <dbReference type="ARBA" id="ARBA00022679"/>
    </source>
</evidence>
<dbReference type="NCBIfam" id="NF004851">
    <property type="entry name" value="PRK06202.1"/>
    <property type="match status" value="1"/>
</dbReference>
<dbReference type="PANTHER" id="PTHR43464:SF19">
    <property type="entry name" value="UBIQUINONE BIOSYNTHESIS O-METHYLTRANSFERASE, MITOCHONDRIAL"/>
    <property type="match status" value="1"/>
</dbReference>
<keyword evidence="6" id="KW-1185">Reference proteome</keyword>
<gene>
    <name evidence="5" type="ORF">GCM10008959_20350</name>
</gene>
<proteinExistence type="predicted"/>
<evidence type="ECO:0000313" key="6">
    <source>
        <dbReference type="Proteomes" id="UP000634308"/>
    </source>
</evidence>
<dbReference type="Proteomes" id="UP000634308">
    <property type="component" value="Unassembled WGS sequence"/>
</dbReference>
<dbReference type="PANTHER" id="PTHR43464">
    <property type="entry name" value="METHYLTRANSFERASE"/>
    <property type="match status" value="1"/>
</dbReference>
<evidence type="ECO:0000259" key="4">
    <source>
        <dbReference type="Pfam" id="PF13649"/>
    </source>
</evidence>
<dbReference type="Pfam" id="PF13649">
    <property type="entry name" value="Methyltransf_25"/>
    <property type="match status" value="1"/>
</dbReference>
<dbReference type="Gene3D" id="3.40.50.150">
    <property type="entry name" value="Vaccinia Virus protein VP39"/>
    <property type="match status" value="1"/>
</dbReference>
<evidence type="ECO:0000313" key="5">
    <source>
        <dbReference type="EMBL" id="GGR58588.1"/>
    </source>
</evidence>
<name>A0ABQ2RSP8_9DEIO</name>
<sequence>MDDPHCDPAALANTYRSFDLVNRVVSGWQQVYRRDLRPHLRRAGGGTLLDVGCGGGDVARHLARWAARDGLTLRVTAIDADARAIAFARAQPPVPGVTYRQAMSGDLRAAGRQFDFVISNHLLHHLSGPELTALLADTQALCARVAVHGDIERHPLAYAAFRVATAWTFRGSFIHVDGLRSVRRSFTHAELARVAPPGWQARRQFPFRNLLTWEAGRA</sequence>
<dbReference type="SUPFAM" id="SSF53335">
    <property type="entry name" value="S-adenosyl-L-methionine-dependent methyltransferases"/>
    <property type="match status" value="1"/>
</dbReference>
<dbReference type="InterPro" id="IPR029063">
    <property type="entry name" value="SAM-dependent_MTases_sf"/>
</dbReference>
<keyword evidence="1" id="KW-0489">Methyltransferase</keyword>
<dbReference type="CDD" id="cd02440">
    <property type="entry name" value="AdoMet_MTases"/>
    <property type="match status" value="1"/>
</dbReference>
<keyword evidence="3" id="KW-0949">S-adenosyl-L-methionine</keyword>
<evidence type="ECO:0000256" key="1">
    <source>
        <dbReference type="ARBA" id="ARBA00022603"/>
    </source>
</evidence>